<dbReference type="InterPro" id="IPR032675">
    <property type="entry name" value="LRR_dom_sf"/>
</dbReference>
<dbReference type="InterPro" id="IPR006553">
    <property type="entry name" value="Leu-rich_rpt_Cys-con_subtyp"/>
</dbReference>
<evidence type="ECO:0000313" key="1">
    <source>
        <dbReference type="EnsemblPlants" id="Pp3c20_15870V3.2"/>
    </source>
</evidence>
<reference evidence="1" key="3">
    <citation type="submission" date="2020-12" db="UniProtKB">
        <authorList>
            <consortium name="EnsemblPlants"/>
        </authorList>
    </citation>
    <scope>IDENTIFICATION</scope>
</reference>
<accession>A0A7I4C290</accession>
<reference evidence="1 2" key="2">
    <citation type="journal article" date="2018" name="Plant J.">
        <title>The Physcomitrella patens chromosome-scale assembly reveals moss genome structure and evolution.</title>
        <authorList>
            <person name="Lang D."/>
            <person name="Ullrich K.K."/>
            <person name="Murat F."/>
            <person name="Fuchs J."/>
            <person name="Jenkins J."/>
            <person name="Haas F.B."/>
            <person name="Piednoel M."/>
            <person name="Gundlach H."/>
            <person name="Van Bel M."/>
            <person name="Meyberg R."/>
            <person name="Vives C."/>
            <person name="Morata J."/>
            <person name="Symeonidi A."/>
            <person name="Hiss M."/>
            <person name="Muchero W."/>
            <person name="Kamisugi Y."/>
            <person name="Saleh O."/>
            <person name="Blanc G."/>
            <person name="Decker E.L."/>
            <person name="van Gessel N."/>
            <person name="Grimwood J."/>
            <person name="Hayes R.D."/>
            <person name="Graham S.W."/>
            <person name="Gunter L.E."/>
            <person name="McDaniel S.F."/>
            <person name="Hoernstein S.N.W."/>
            <person name="Larsson A."/>
            <person name="Li F.W."/>
            <person name="Perroud P.F."/>
            <person name="Phillips J."/>
            <person name="Ranjan P."/>
            <person name="Rokshar D.S."/>
            <person name="Rothfels C.J."/>
            <person name="Schneider L."/>
            <person name="Shu S."/>
            <person name="Stevenson D.W."/>
            <person name="Thummler F."/>
            <person name="Tillich M."/>
            <person name="Villarreal Aguilar J.C."/>
            <person name="Widiez T."/>
            <person name="Wong G.K."/>
            <person name="Wymore A."/>
            <person name="Zhang Y."/>
            <person name="Zimmer A.D."/>
            <person name="Quatrano R.S."/>
            <person name="Mayer K.F.X."/>
            <person name="Goodstein D."/>
            <person name="Casacuberta J.M."/>
            <person name="Vandepoele K."/>
            <person name="Reski R."/>
            <person name="Cuming A.C."/>
            <person name="Tuskan G.A."/>
            <person name="Maumus F."/>
            <person name="Salse J."/>
            <person name="Schmutz J."/>
            <person name="Rensing S.A."/>
        </authorList>
    </citation>
    <scope>NUCLEOTIDE SEQUENCE [LARGE SCALE GENOMIC DNA]</scope>
    <source>
        <strain evidence="1 2">cv. Gransden 2004</strain>
    </source>
</reference>
<evidence type="ECO:0000313" key="2">
    <source>
        <dbReference type="Proteomes" id="UP000006727"/>
    </source>
</evidence>
<keyword evidence="2" id="KW-1185">Reference proteome</keyword>
<organism evidence="1 2">
    <name type="scientific">Physcomitrium patens</name>
    <name type="common">Spreading-leaved earth moss</name>
    <name type="synonym">Physcomitrella patens</name>
    <dbReference type="NCBI Taxonomy" id="3218"/>
    <lineage>
        <taxon>Eukaryota</taxon>
        <taxon>Viridiplantae</taxon>
        <taxon>Streptophyta</taxon>
        <taxon>Embryophyta</taxon>
        <taxon>Bryophyta</taxon>
        <taxon>Bryophytina</taxon>
        <taxon>Bryopsida</taxon>
        <taxon>Funariidae</taxon>
        <taxon>Funariales</taxon>
        <taxon>Funariaceae</taxon>
        <taxon>Physcomitrium</taxon>
    </lineage>
</organism>
<dbReference type="SMART" id="SM00367">
    <property type="entry name" value="LRR_CC"/>
    <property type="match status" value="2"/>
</dbReference>
<dbReference type="EMBL" id="ABEU02000020">
    <property type="status" value="NOT_ANNOTATED_CDS"/>
    <property type="molecule type" value="Genomic_DNA"/>
</dbReference>
<dbReference type="Gramene" id="Pp3c20_15870V3.2">
    <property type="protein sequence ID" value="Pp3c20_15870V3.2"/>
    <property type="gene ID" value="Pp3c20_15870"/>
</dbReference>
<proteinExistence type="predicted"/>
<protein>
    <submittedName>
        <fullName evidence="1">Uncharacterized protein</fullName>
    </submittedName>
</protein>
<dbReference type="AlphaFoldDB" id="A0A7I4C290"/>
<sequence>MEQNTSKQRFLQHHSSFQNIPQFLCSLAFELLVLPLQCKELQELLLNYHQTISNEGLAKVGKGCSQFQALHLVDCSLIGDFTICSILVSIFVICIL</sequence>
<name>A0A7I4C290_PHYPA</name>
<dbReference type="Gene3D" id="3.80.10.10">
    <property type="entry name" value="Ribonuclease Inhibitor"/>
    <property type="match status" value="1"/>
</dbReference>
<dbReference type="Proteomes" id="UP000006727">
    <property type="component" value="Chromosome 20"/>
</dbReference>
<dbReference type="InParanoid" id="A0A7I4C290"/>
<dbReference type="EnsemblPlants" id="Pp3c20_15870V3.2">
    <property type="protein sequence ID" value="Pp3c20_15870V3.2"/>
    <property type="gene ID" value="Pp3c20_15870"/>
</dbReference>
<reference evidence="1 2" key="1">
    <citation type="journal article" date="2008" name="Science">
        <title>The Physcomitrella genome reveals evolutionary insights into the conquest of land by plants.</title>
        <authorList>
            <person name="Rensing S."/>
            <person name="Lang D."/>
            <person name="Zimmer A."/>
            <person name="Terry A."/>
            <person name="Salamov A."/>
            <person name="Shapiro H."/>
            <person name="Nishiyama T."/>
            <person name="Perroud P.-F."/>
            <person name="Lindquist E."/>
            <person name="Kamisugi Y."/>
            <person name="Tanahashi T."/>
            <person name="Sakakibara K."/>
            <person name="Fujita T."/>
            <person name="Oishi K."/>
            <person name="Shin-I T."/>
            <person name="Kuroki Y."/>
            <person name="Toyoda A."/>
            <person name="Suzuki Y."/>
            <person name="Hashimoto A."/>
            <person name="Yamaguchi K."/>
            <person name="Sugano A."/>
            <person name="Kohara Y."/>
            <person name="Fujiyama A."/>
            <person name="Anterola A."/>
            <person name="Aoki S."/>
            <person name="Ashton N."/>
            <person name="Barbazuk W.B."/>
            <person name="Barker E."/>
            <person name="Bennetzen J."/>
            <person name="Bezanilla M."/>
            <person name="Blankenship R."/>
            <person name="Cho S.H."/>
            <person name="Dutcher S."/>
            <person name="Estelle M."/>
            <person name="Fawcett J.A."/>
            <person name="Gundlach H."/>
            <person name="Hanada K."/>
            <person name="Heyl A."/>
            <person name="Hicks K.A."/>
            <person name="Hugh J."/>
            <person name="Lohr M."/>
            <person name="Mayer K."/>
            <person name="Melkozernov A."/>
            <person name="Murata T."/>
            <person name="Nelson D."/>
            <person name="Pils B."/>
            <person name="Prigge M."/>
            <person name="Reiss B."/>
            <person name="Renner T."/>
            <person name="Rombauts S."/>
            <person name="Rushton P."/>
            <person name="Sanderfoot A."/>
            <person name="Schween G."/>
            <person name="Shiu S.-H."/>
            <person name="Stueber K."/>
            <person name="Theodoulou F.L."/>
            <person name="Tu H."/>
            <person name="Van de Peer Y."/>
            <person name="Verrier P.J."/>
            <person name="Waters E."/>
            <person name="Wood A."/>
            <person name="Yang L."/>
            <person name="Cove D."/>
            <person name="Cuming A."/>
            <person name="Hasebe M."/>
            <person name="Lucas S."/>
            <person name="Mishler D.B."/>
            <person name="Reski R."/>
            <person name="Grigoriev I."/>
            <person name="Quatrano R.S."/>
            <person name="Boore J.L."/>
        </authorList>
    </citation>
    <scope>NUCLEOTIDE SEQUENCE [LARGE SCALE GENOMIC DNA]</scope>
    <source>
        <strain evidence="1 2">cv. Gransden 2004</strain>
    </source>
</reference>
<dbReference type="SUPFAM" id="SSF52047">
    <property type="entry name" value="RNI-like"/>
    <property type="match status" value="1"/>
</dbReference>